<dbReference type="Proteomes" id="UP000183995">
    <property type="component" value="Unassembled WGS sequence"/>
</dbReference>
<dbReference type="EMBL" id="FQXV01000002">
    <property type="protein sequence ID" value="SHH77016.1"/>
    <property type="molecule type" value="Genomic_DNA"/>
</dbReference>
<dbReference type="OrthoDB" id="1864171at2"/>
<gene>
    <name evidence="3" type="ORF">SAMN02745823_00940</name>
</gene>
<protein>
    <submittedName>
        <fullName evidence="3">Copper amine oxidase N-terminal domain-containing protein</fullName>
    </submittedName>
</protein>
<proteinExistence type="predicted"/>
<dbReference type="Gene3D" id="3.30.457.10">
    <property type="entry name" value="Copper amine oxidase-like, N-terminal domain"/>
    <property type="match status" value="1"/>
</dbReference>
<reference evidence="3 4" key="1">
    <citation type="submission" date="2016-11" db="EMBL/GenBank/DDBJ databases">
        <authorList>
            <person name="Jaros S."/>
            <person name="Januszkiewicz K."/>
            <person name="Wedrychowicz H."/>
        </authorList>
    </citation>
    <scope>NUCLEOTIDE SEQUENCE [LARGE SCALE GENOMIC DNA]</scope>
    <source>
        <strain evidence="3 4">DSM 10068</strain>
    </source>
</reference>
<keyword evidence="4" id="KW-1185">Reference proteome</keyword>
<feature type="domain" description="Copper amine oxidase-like N-terminal" evidence="2">
    <location>
        <begin position="51"/>
        <end position="148"/>
    </location>
</feature>
<feature type="chain" id="PRO_5038368972" evidence="1">
    <location>
        <begin position="27"/>
        <end position="472"/>
    </location>
</feature>
<accession>A0A1M5VP28</accession>
<evidence type="ECO:0000313" key="4">
    <source>
        <dbReference type="Proteomes" id="UP000183995"/>
    </source>
</evidence>
<dbReference type="Pfam" id="PF07833">
    <property type="entry name" value="Cu_amine_oxidN1"/>
    <property type="match status" value="1"/>
</dbReference>
<keyword evidence="1" id="KW-0732">Signal</keyword>
<dbReference type="RefSeq" id="WP_073076497.1">
    <property type="nucleotide sequence ID" value="NZ_FQXV01000002.1"/>
</dbReference>
<dbReference type="STRING" id="1123282.SAMN02745823_00940"/>
<evidence type="ECO:0000259" key="2">
    <source>
        <dbReference type="Pfam" id="PF07833"/>
    </source>
</evidence>
<dbReference type="AlphaFoldDB" id="A0A1M5VP28"/>
<evidence type="ECO:0000256" key="1">
    <source>
        <dbReference type="SAM" id="SignalP"/>
    </source>
</evidence>
<feature type="signal peptide" evidence="1">
    <location>
        <begin position="1"/>
        <end position="26"/>
    </location>
</feature>
<dbReference type="InterPro" id="IPR012854">
    <property type="entry name" value="Cu_amine_oxidase-like_N"/>
</dbReference>
<evidence type="ECO:0000313" key="3">
    <source>
        <dbReference type="EMBL" id="SHH77016.1"/>
    </source>
</evidence>
<sequence length="472" mass="49617">MFGKIKKSAFIVAFILIISLSVSVFAAAAGNSKVIVKFGDSALDMSVRVGDENRLYADSSVLFGALDATASYDSQAKTVTAVSGDTSVAFSLGDYSMTVTSAGAARTIDIDAAAFQDNAAGPIYIPVRYAAQALGFVVDWDGANSAVTLQSIDGLIAQSGATYTLIDRYLESQKGFSAKKHAVSGDFSMNLSFADLEDAPTVPMTINGTLSGLVNQSDAEMNIQMKTNASAFAAGLAGDEEMDDQDLMILSLLDDIDLNLIMNSKTGMLYIQSPLLTTLVGQQTGTWLSMDFSDLTSDVSLAGLTSRLQDSTSFKDYLSATLKELCLLDTGASAQTIRDTLALYSAMFGDTAFVKSGNDYVSTFTPDLGSDAEGLKMNMKTTLKFNGTAYAGMAIDVDFDFDGQGSMTMGSTADASGNGSVKLTMEIPSALTMDLTASFKYTDTAQAPASQPPAGSTIIPIDEMMSSNALSY</sequence>
<dbReference type="InterPro" id="IPR036582">
    <property type="entry name" value="Mao_N_sf"/>
</dbReference>
<dbReference type="SUPFAM" id="SSF55383">
    <property type="entry name" value="Copper amine oxidase, domain N"/>
    <property type="match status" value="1"/>
</dbReference>
<name>A0A1M5VP28_9FIRM</name>
<organism evidence="3 4">
    <name type="scientific">Sporobacter termitidis DSM 10068</name>
    <dbReference type="NCBI Taxonomy" id="1123282"/>
    <lineage>
        <taxon>Bacteria</taxon>
        <taxon>Bacillati</taxon>
        <taxon>Bacillota</taxon>
        <taxon>Clostridia</taxon>
        <taxon>Eubacteriales</taxon>
        <taxon>Oscillospiraceae</taxon>
        <taxon>Sporobacter</taxon>
    </lineage>
</organism>